<proteinExistence type="predicted"/>
<dbReference type="Proteomes" id="UP001157914">
    <property type="component" value="Unassembled WGS sequence"/>
</dbReference>
<dbReference type="Gene3D" id="3.40.190.10">
    <property type="entry name" value="Periplasmic binding protein-like II"/>
    <property type="match status" value="2"/>
</dbReference>
<evidence type="ECO:0000313" key="2">
    <source>
        <dbReference type="EMBL" id="SMP30560.1"/>
    </source>
</evidence>
<comment type="caution">
    <text evidence="2">The sequence shown here is derived from an EMBL/GenBank/DDBJ whole genome shotgun (WGS) entry which is preliminary data.</text>
</comment>
<dbReference type="SUPFAM" id="SSF53850">
    <property type="entry name" value="Periplasmic binding protein-like II"/>
    <property type="match status" value="1"/>
</dbReference>
<keyword evidence="3" id="KW-1185">Reference proteome</keyword>
<accession>A0ABY1PDI8</accession>
<gene>
    <name evidence="2" type="ORF">SAMN06265374_3280</name>
</gene>
<evidence type="ECO:0000313" key="3">
    <source>
        <dbReference type="Proteomes" id="UP001157914"/>
    </source>
</evidence>
<name>A0ABY1PDI8_9HYPH</name>
<keyword evidence="1" id="KW-0732">Signal</keyword>
<dbReference type="EMBL" id="FXTT01000004">
    <property type="protein sequence ID" value="SMP30560.1"/>
    <property type="molecule type" value="Genomic_DNA"/>
</dbReference>
<dbReference type="PANTHER" id="PTHR35936:SF25">
    <property type="entry name" value="ABC TRANSPORTER SUBSTRATE-BINDING PROTEIN"/>
    <property type="match status" value="1"/>
</dbReference>
<dbReference type="PANTHER" id="PTHR35936">
    <property type="entry name" value="MEMBRANE-BOUND LYTIC MUREIN TRANSGLYCOSYLASE F"/>
    <property type="match status" value="1"/>
</dbReference>
<protein>
    <submittedName>
        <fullName evidence="2">Amino acid ABC transporter substrate-binding protein, PAAT family</fullName>
    </submittedName>
</protein>
<evidence type="ECO:0000256" key="1">
    <source>
        <dbReference type="SAM" id="SignalP"/>
    </source>
</evidence>
<organism evidence="2 3">
    <name type="scientific">Roseibium denhamense</name>
    <dbReference type="NCBI Taxonomy" id="76305"/>
    <lineage>
        <taxon>Bacteria</taxon>
        <taxon>Pseudomonadati</taxon>
        <taxon>Pseudomonadota</taxon>
        <taxon>Alphaproteobacteria</taxon>
        <taxon>Hyphomicrobiales</taxon>
        <taxon>Stappiaceae</taxon>
        <taxon>Roseibium</taxon>
    </lineage>
</organism>
<sequence>MVSKFICRFLLLPLLIATATPASSDKFAFAVGEWPPFVSQEQPGYGLHSKLIREIFHSQGHEISLEFFPWRRSLQLTKSGTFPATFSWSYLEERDADYIYANEPIEDLTDVYFYRKDRFPAGLPPLSFEELKEQSLTVVGVGGYWYETVLAKEDVIFQIVATEEEAWNMLYHGRADIFIENDISGIVQKQQFLEAAADEITYSDPIRTIPLYIMFSRKHPDAASMIEIWDTGMKKRRADKADSQTQ</sequence>
<feature type="signal peptide" evidence="1">
    <location>
        <begin position="1"/>
        <end position="24"/>
    </location>
</feature>
<feature type="chain" id="PRO_5046878649" evidence="1">
    <location>
        <begin position="25"/>
        <end position="246"/>
    </location>
</feature>
<reference evidence="2 3" key="1">
    <citation type="submission" date="2017-05" db="EMBL/GenBank/DDBJ databases">
        <authorList>
            <person name="Varghese N."/>
            <person name="Submissions S."/>
        </authorList>
    </citation>
    <scope>NUCLEOTIDE SEQUENCE [LARGE SCALE GENOMIC DNA]</scope>
    <source>
        <strain evidence="2 3">DSM 15949</strain>
    </source>
</reference>